<evidence type="ECO:0000256" key="2">
    <source>
        <dbReference type="SAM" id="MobiDB-lite"/>
    </source>
</evidence>
<dbReference type="PANTHER" id="PTHR13947">
    <property type="entry name" value="GNAT FAMILY N-ACETYLTRANSFERASE"/>
    <property type="match status" value="1"/>
</dbReference>
<dbReference type="OrthoDB" id="10589536at2759"/>
<protein>
    <recommendedName>
        <fullName evidence="4">N-acetyltransferase domain-containing protein</fullName>
    </recommendedName>
</protein>
<dbReference type="SUPFAM" id="SSF55729">
    <property type="entry name" value="Acyl-CoA N-acyltransferases (Nat)"/>
    <property type="match status" value="1"/>
</dbReference>
<feature type="compositionally biased region" description="Pro residues" evidence="2">
    <location>
        <begin position="58"/>
        <end position="74"/>
    </location>
</feature>
<dbReference type="InterPro" id="IPR000182">
    <property type="entry name" value="GNAT_dom"/>
</dbReference>
<keyword evidence="3" id="KW-1133">Transmembrane helix</keyword>
<reference evidence="5 6" key="1">
    <citation type="journal article" date="2023" name="Commun. Biol.">
        <title>Reorganization of the ancestral sex-determining regions during the evolution of trioecy in Pleodorina starrii.</title>
        <authorList>
            <person name="Takahashi K."/>
            <person name="Suzuki S."/>
            <person name="Kawai-Toyooka H."/>
            <person name="Yamamoto K."/>
            <person name="Hamaji T."/>
            <person name="Ootsuki R."/>
            <person name="Yamaguchi H."/>
            <person name="Kawachi M."/>
            <person name="Higashiyama T."/>
            <person name="Nozaki H."/>
        </authorList>
    </citation>
    <scope>NUCLEOTIDE SEQUENCE [LARGE SCALE GENOMIC DNA]</scope>
    <source>
        <strain evidence="5 6">NIES-4479</strain>
    </source>
</reference>
<feature type="compositionally biased region" description="Polar residues" evidence="2">
    <location>
        <begin position="42"/>
        <end position="52"/>
    </location>
</feature>
<evidence type="ECO:0000256" key="1">
    <source>
        <dbReference type="ARBA" id="ARBA00022679"/>
    </source>
</evidence>
<keyword evidence="1" id="KW-0808">Transferase</keyword>
<feature type="region of interest" description="Disordered" evidence="2">
    <location>
        <begin position="103"/>
        <end position="139"/>
    </location>
</feature>
<sequence>MVLGICQTVKGQPSPAPRAATRRNFCVRGGCHPTTSCTGTSGALSALHPQSHQHLRLPPDPPARQTPPPNPFAPPDRLRPTIRASPTCRAILAPTNAAMLEQEPQNPRHAAVDDGPPDATDATSATPPPSAQTAVHQATTAVGAAAAAAATTKDSSGSDGQVLHVRPMLPSDEAPLRALWLDGWEVTLAQYAPALWRDLARKARCAAAVIGGAAALCCAALPMLRCQAPPLPSPGLGVGAGSDPAAATSALKALAAAVPGWALAAAAAAALLAAAPALVPQRLRTAFLRARMLAWIRKAFPDMWDMYGSWAAPAAGREYWVAAALPGGRVVGGVALKAGASLRPLPAPLTAADGGMPGLADDGSGNGAIGNGNGGRNCQRQVDHVQALPAVPAEPLEDEAGFSEMDVREHGPLDGRDALIYRMVTDRAVRRRGVGRRLMEAVMARAAAAGVRRVLLATANAEAIAFYRACGFEDRPGMVAPREGGAVMWRAVVEGEDEGVRKDEGAGVKGLGKGSQEVPKVVAVVA</sequence>
<dbReference type="PROSITE" id="PS51186">
    <property type="entry name" value="GNAT"/>
    <property type="match status" value="1"/>
</dbReference>
<dbReference type="InterPro" id="IPR050769">
    <property type="entry name" value="NAT_camello-type"/>
</dbReference>
<evidence type="ECO:0000256" key="3">
    <source>
        <dbReference type="SAM" id="Phobius"/>
    </source>
</evidence>
<feature type="transmembrane region" description="Helical" evidence="3">
    <location>
        <begin position="205"/>
        <end position="224"/>
    </location>
</feature>
<dbReference type="InterPro" id="IPR016181">
    <property type="entry name" value="Acyl_CoA_acyltransferase"/>
</dbReference>
<dbReference type="EMBL" id="BRXU01000015">
    <property type="protein sequence ID" value="GLC56429.1"/>
    <property type="molecule type" value="Genomic_DNA"/>
</dbReference>
<keyword evidence="3" id="KW-0472">Membrane</keyword>
<proteinExistence type="predicted"/>
<evidence type="ECO:0000313" key="5">
    <source>
        <dbReference type="EMBL" id="GLC56429.1"/>
    </source>
</evidence>
<feature type="region of interest" description="Disordered" evidence="2">
    <location>
        <begin position="42"/>
        <end position="81"/>
    </location>
</feature>
<gene>
    <name evidence="5" type="primary">PLEST003807</name>
    <name evidence="5" type="ORF">PLESTB_001103900</name>
</gene>
<dbReference type="GO" id="GO:0008080">
    <property type="term" value="F:N-acetyltransferase activity"/>
    <property type="evidence" value="ECO:0007669"/>
    <property type="project" value="InterPro"/>
</dbReference>
<dbReference type="PANTHER" id="PTHR13947:SF37">
    <property type="entry name" value="LD18367P"/>
    <property type="match status" value="1"/>
</dbReference>
<evidence type="ECO:0000259" key="4">
    <source>
        <dbReference type="PROSITE" id="PS51186"/>
    </source>
</evidence>
<keyword evidence="6" id="KW-1185">Reference proteome</keyword>
<keyword evidence="3" id="KW-0812">Transmembrane</keyword>
<dbReference type="Proteomes" id="UP001165080">
    <property type="component" value="Unassembled WGS sequence"/>
</dbReference>
<dbReference type="AlphaFoldDB" id="A0A9W6F4Y5"/>
<dbReference type="Gene3D" id="3.40.630.30">
    <property type="match status" value="1"/>
</dbReference>
<name>A0A9W6F4Y5_9CHLO</name>
<organism evidence="5 6">
    <name type="scientific">Pleodorina starrii</name>
    <dbReference type="NCBI Taxonomy" id="330485"/>
    <lineage>
        <taxon>Eukaryota</taxon>
        <taxon>Viridiplantae</taxon>
        <taxon>Chlorophyta</taxon>
        <taxon>core chlorophytes</taxon>
        <taxon>Chlorophyceae</taxon>
        <taxon>CS clade</taxon>
        <taxon>Chlamydomonadales</taxon>
        <taxon>Volvocaceae</taxon>
        <taxon>Pleodorina</taxon>
    </lineage>
</organism>
<feature type="transmembrane region" description="Helical" evidence="3">
    <location>
        <begin position="261"/>
        <end position="279"/>
    </location>
</feature>
<dbReference type="Pfam" id="PF00583">
    <property type="entry name" value="Acetyltransf_1"/>
    <property type="match status" value="1"/>
</dbReference>
<evidence type="ECO:0000313" key="6">
    <source>
        <dbReference type="Proteomes" id="UP001165080"/>
    </source>
</evidence>
<accession>A0A9W6F4Y5</accession>
<feature type="domain" description="N-acetyltransferase" evidence="4">
    <location>
        <begin position="413"/>
        <end position="493"/>
    </location>
</feature>
<comment type="caution">
    <text evidence="5">The sequence shown here is derived from an EMBL/GenBank/DDBJ whole genome shotgun (WGS) entry which is preliminary data.</text>
</comment>